<dbReference type="AlphaFoldDB" id="A0A3P7R2K5"/>
<dbReference type="InterPro" id="IPR040155">
    <property type="entry name" value="CEBPZ/Mak21-like"/>
</dbReference>
<dbReference type="InterPro" id="IPR016024">
    <property type="entry name" value="ARM-type_fold"/>
</dbReference>
<dbReference type="OrthoDB" id="28947at2759"/>
<keyword evidence="5" id="KW-1185">Reference proteome</keyword>
<name>A0A3P7R2K5_DRAME</name>
<dbReference type="PANTHER" id="PTHR12048:SF0">
    <property type="entry name" value="CCAAT_ENHANCER-BINDING PROTEIN ZETA"/>
    <property type="match status" value="1"/>
</dbReference>
<dbReference type="SUPFAM" id="SSF48371">
    <property type="entry name" value="ARM repeat"/>
    <property type="match status" value="1"/>
</dbReference>
<dbReference type="Pfam" id="PF03914">
    <property type="entry name" value="CBF"/>
    <property type="match status" value="1"/>
</dbReference>
<feature type="domain" description="CCAAT-binding factor" evidence="3">
    <location>
        <begin position="260"/>
        <end position="400"/>
    </location>
</feature>
<proteinExistence type="inferred from homology"/>
<organism evidence="4 5">
    <name type="scientific">Dracunculus medinensis</name>
    <name type="common">Guinea worm</name>
    <dbReference type="NCBI Taxonomy" id="318479"/>
    <lineage>
        <taxon>Eukaryota</taxon>
        <taxon>Metazoa</taxon>
        <taxon>Ecdysozoa</taxon>
        <taxon>Nematoda</taxon>
        <taxon>Chromadorea</taxon>
        <taxon>Rhabditida</taxon>
        <taxon>Spirurina</taxon>
        <taxon>Dracunculoidea</taxon>
        <taxon>Dracunculidae</taxon>
        <taxon>Dracunculus</taxon>
    </lineage>
</organism>
<gene>
    <name evidence="4" type="ORF">DME_LOCUS10800</name>
</gene>
<comment type="similarity">
    <text evidence="1">Belongs to the CBF/MAK21 family.</text>
</comment>
<protein>
    <recommendedName>
        <fullName evidence="3">CCAAT-binding factor domain-containing protein</fullName>
    </recommendedName>
</protein>
<feature type="region of interest" description="Disordered" evidence="2">
    <location>
        <begin position="546"/>
        <end position="566"/>
    </location>
</feature>
<dbReference type="EMBL" id="UYYG01001249">
    <property type="protein sequence ID" value="VDN60827.1"/>
    <property type="molecule type" value="Genomic_DNA"/>
</dbReference>
<evidence type="ECO:0000256" key="1">
    <source>
        <dbReference type="ARBA" id="ARBA00007797"/>
    </source>
</evidence>
<evidence type="ECO:0000313" key="5">
    <source>
        <dbReference type="Proteomes" id="UP000274756"/>
    </source>
</evidence>
<dbReference type="STRING" id="318479.A0A3P7R2K5"/>
<dbReference type="GO" id="GO:0005634">
    <property type="term" value="C:nucleus"/>
    <property type="evidence" value="ECO:0007669"/>
    <property type="project" value="UniProtKB-ARBA"/>
</dbReference>
<evidence type="ECO:0000259" key="3">
    <source>
        <dbReference type="Pfam" id="PF03914"/>
    </source>
</evidence>
<reference evidence="4 5" key="1">
    <citation type="submission" date="2018-11" db="EMBL/GenBank/DDBJ databases">
        <authorList>
            <consortium name="Pathogen Informatics"/>
        </authorList>
    </citation>
    <scope>NUCLEOTIDE SEQUENCE [LARGE SCALE GENOMIC DNA]</scope>
</reference>
<sequence>MSGGSDPEASWLNTILTRGTALDRISVMQLLVQRSPVHSLSHLTQLLSIMQKKNPRETSSVLEALKMLFNDHLLPPSRKLIPLNIRPFENLKKLSGGNEENLRRRLVLWKFESDLKKIYEKFVSNLERLLSMLVNKLGHPNNKFVNKVCGYLIQLCRRQPNMRPVIVREVEYLIFRKNVACRTQLHAISFLSQIQITRLDFDCASSLLRIYFGLFRELVAKGKLDDKILSVLLSATNRVIPFLKGITIYSDLLVFSGMVPDRFYGALYHKLLCIHNHSSQERPLLSLLYNVLKMDSVDSRVIAFIKRLLQLSLSRSACFAGASLILLSRLFETRPNLLIFTTFVDSLQMVISVLFIVIRNDTIIYDPYSRNPVYASADRSVAAELLLLAKHYHPSIAIFASNLMARLRIRYDGDPLMNFTSMQFLDRFVYKNPRKKKVDEKGHGFRKAYNPSVIKKLPVTSEAYVMKKRDEIPVDERFIHRYTAMQASIKKEATFDGAEDVFNDIESVNSEEFDMLLSHFEPGDNSGYFEIDFAKEFGREKDCRKRKRGTDDFQENSDSCCDNDSSDTIDYEGDQVNSEIIFEFSLI</sequence>
<dbReference type="PANTHER" id="PTHR12048">
    <property type="entry name" value="CCAAT-BINDING FACTOR-RELATED"/>
    <property type="match status" value="1"/>
</dbReference>
<dbReference type="Proteomes" id="UP000274756">
    <property type="component" value="Unassembled WGS sequence"/>
</dbReference>
<accession>A0A3P7R2K5</accession>
<dbReference type="InterPro" id="IPR005612">
    <property type="entry name" value="CCAAT-binding_factor"/>
</dbReference>
<evidence type="ECO:0000313" key="4">
    <source>
        <dbReference type="EMBL" id="VDN60827.1"/>
    </source>
</evidence>
<evidence type="ECO:0000256" key="2">
    <source>
        <dbReference type="SAM" id="MobiDB-lite"/>
    </source>
</evidence>